<keyword evidence="6 8" id="KW-0472">Membrane</keyword>
<reference evidence="9 10" key="1">
    <citation type="submission" date="2018-07" db="EMBL/GenBank/DDBJ databases">
        <title>Bacillus sp. YLB-04 draft genome sequence.</title>
        <authorList>
            <person name="Yu L."/>
            <person name="Tang X."/>
        </authorList>
    </citation>
    <scope>NUCLEOTIDE SEQUENCE [LARGE SCALE GENOMIC DNA]</scope>
    <source>
        <strain evidence="9 10">YLB-04</strain>
    </source>
</reference>
<keyword evidence="5 8" id="KW-1133">Transmembrane helix</keyword>
<evidence type="ECO:0000256" key="3">
    <source>
        <dbReference type="ARBA" id="ARBA00022448"/>
    </source>
</evidence>
<comment type="function">
    <text evidence="7">NDH-1 shuttles electrons from NADH, via FMN and iron-sulfur (Fe-S) centers, to quinones in the respiratory chain.</text>
</comment>
<accession>A0A3D8GJJ6</accession>
<evidence type="ECO:0000256" key="6">
    <source>
        <dbReference type="ARBA" id="ARBA00023136"/>
    </source>
</evidence>
<comment type="catalytic activity">
    <reaction evidence="7">
        <text>a quinone + NADH + 5 H(+)(in) = a quinol + NAD(+) + 4 H(+)(out)</text>
        <dbReference type="Rhea" id="RHEA:57888"/>
        <dbReference type="ChEBI" id="CHEBI:15378"/>
        <dbReference type="ChEBI" id="CHEBI:24646"/>
        <dbReference type="ChEBI" id="CHEBI:57540"/>
        <dbReference type="ChEBI" id="CHEBI:57945"/>
        <dbReference type="ChEBI" id="CHEBI:132124"/>
    </reaction>
</comment>
<feature type="transmembrane region" description="Helical" evidence="8">
    <location>
        <begin position="65"/>
        <end position="86"/>
    </location>
</feature>
<dbReference type="Gene3D" id="1.20.58.1610">
    <property type="entry name" value="NADH:ubiquinone/plastoquinone oxidoreductase, chain 3"/>
    <property type="match status" value="1"/>
</dbReference>
<dbReference type="AlphaFoldDB" id="A0A3D8GJJ6"/>
<dbReference type="InterPro" id="IPR038430">
    <property type="entry name" value="NDAH_ubi_oxred_su3_sf"/>
</dbReference>
<proteinExistence type="inferred from homology"/>
<organism evidence="9 10">
    <name type="scientific">Neobacillus piezotolerans</name>
    <dbReference type="NCBI Taxonomy" id="2259171"/>
    <lineage>
        <taxon>Bacteria</taxon>
        <taxon>Bacillati</taxon>
        <taxon>Bacillota</taxon>
        <taxon>Bacilli</taxon>
        <taxon>Bacillales</taxon>
        <taxon>Bacillaceae</taxon>
        <taxon>Neobacillus</taxon>
    </lineage>
</organism>
<dbReference type="Pfam" id="PF00507">
    <property type="entry name" value="Oxidored_q4"/>
    <property type="match status" value="1"/>
</dbReference>
<evidence type="ECO:0000313" key="9">
    <source>
        <dbReference type="EMBL" id="RDU34633.1"/>
    </source>
</evidence>
<dbReference type="EC" id="7.1.1.-" evidence="7"/>
<evidence type="ECO:0000256" key="7">
    <source>
        <dbReference type="RuleBase" id="RU003639"/>
    </source>
</evidence>
<evidence type="ECO:0000256" key="4">
    <source>
        <dbReference type="ARBA" id="ARBA00022692"/>
    </source>
</evidence>
<keyword evidence="7" id="KW-0520">NAD</keyword>
<comment type="subcellular location">
    <subcellularLocation>
        <location evidence="7">Cell membrane</location>
        <topology evidence="7">Multi-pass membrane protein</topology>
    </subcellularLocation>
    <subcellularLocation>
        <location evidence="1">Membrane</location>
    </subcellularLocation>
</comment>
<comment type="similarity">
    <text evidence="2 7">Belongs to the complex I subunit 3 family.</text>
</comment>
<keyword evidence="10" id="KW-1185">Reference proteome</keyword>
<dbReference type="InterPro" id="IPR000440">
    <property type="entry name" value="NADH_UbQ/plastoQ_OxRdtase_su3"/>
</dbReference>
<keyword evidence="9" id="KW-0560">Oxidoreductase</keyword>
<evidence type="ECO:0000256" key="8">
    <source>
        <dbReference type="SAM" id="Phobius"/>
    </source>
</evidence>
<protein>
    <recommendedName>
        <fullName evidence="7">NADH-quinone oxidoreductase subunit</fullName>
        <ecNumber evidence="7">7.1.1.-</ecNumber>
    </recommendedName>
</protein>
<dbReference type="GO" id="GO:0016491">
    <property type="term" value="F:oxidoreductase activity"/>
    <property type="evidence" value="ECO:0007669"/>
    <property type="project" value="UniProtKB-KW"/>
</dbReference>
<dbReference type="GO" id="GO:0008137">
    <property type="term" value="F:NADH dehydrogenase (ubiquinone) activity"/>
    <property type="evidence" value="ECO:0007669"/>
    <property type="project" value="InterPro"/>
</dbReference>
<dbReference type="GO" id="GO:0048038">
    <property type="term" value="F:quinone binding"/>
    <property type="evidence" value="ECO:0007669"/>
    <property type="project" value="UniProtKB-KW"/>
</dbReference>
<keyword evidence="3" id="KW-0813">Transport</keyword>
<dbReference type="EMBL" id="QNQT01000027">
    <property type="protein sequence ID" value="RDU34633.1"/>
    <property type="molecule type" value="Genomic_DNA"/>
</dbReference>
<comment type="caution">
    <text evidence="9">The sequence shown here is derived from an EMBL/GenBank/DDBJ whole genome shotgun (WGS) entry which is preliminary data.</text>
</comment>
<dbReference type="GO" id="GO:0005886">
    <property type="term" value="C:plasma membrane"/>
    <property type="evidence" value="ECO:0007669"/>
    <property type="project" value="UniProtKB-SubCell"/>
</dbReference>
<evidence type="ECO:0000256" key="5">
    <source>
        <dbReference type="ARBA" id="ARBA00022989"/>
    </source>
</evidence>
<keyword evidence="4 7" id="KW-0812">Transmembrane</keyword>
<feature type="transmembrane region" description="Helical" evidence="8">
    <location>
        <begin position="12"/>
        <end position="35"/>
    </location>
</feature>
<feature type="transmembrane region" description="Helical" evidence="8">
    <location>
        <begin position="92"/>
        <end position="113"/>
    </location>
</feature>
<evidence type="ECO:0000313" key="10">
    <source>
        <dbReference type="Proteomes" id="UP000257144"/>
    </source>
</evidence>
<evidence type="ECO:0000256" key="2">
    <source>
        <dbReference type="ARBA" id="ARBA00008472"/>
    </source>
</evidence>
<sequence>MFNFQLKGEFIMFFILFGSLFLVGVVYFLFLIVFYKRDYYIEILRCYECGFDPHSSTRLFFSYRFFLISILFIIFDVEISLMLPVPFLFREIGLVVFFLFIFILLLGLVYEYFYGSLD</sequence>
<dbReference type="PANTHER" id="PTHR11058">
    <property type="entry name" value="NADH-UBIQUINONE OXIDOREDUCTASE CHAIN 3"/>
    <property type="match status" value="1"/>
</dbReference>
<dbReference type="GO" id="GO:0030964">
    <property type="term" value="C:NADH dehydrogenase complex"/>
    <property type="evidence" value="ECO:0007669"/>
    <property type="project" value="TreeGrafter"/>
</dbReference>
<dbReference type="Proteomes" id="UP000257144">
    <property type="component" value="Unassembled WGS sequence"/>
</dbReference>
<evidence type="ECO:0000256" key="1">
    <source>
        <dbReference type="ARBA" id="ARBA00004370"/>
    </source>
</evidence>
<gene>
    <name evidence="9" type="ORF">DRW41_22490</name>
</gene>
<dbReference type="PANTHER" id="PTHR11058:SF9">
    <property type="entry name" value="NADH-UBIQUINONE OXIDOREDUCTASE CHAIN 3"/>
    <property type="match status" value="1"/>
</dbReference>
<name>A0A3D8GJJ6_9BACI</name>
<keyword evidence="7" id="KW-0874">Quinone</keyword>